<dbReference type="EMBL" id="HG793151">
    <property type="protein sequence ID" value="CRL26427.1"/>
    <property type="molecule type" value="Genomic_DNA"/>
</dbReference>
<gene>
    <name evidence="1" type="ORF">PCAMFM013_S018g000120</name>
</gene>
<reference evidence="1 2" key="1">
    <citation type="journal article" date="2014" name="Nat. Commun.">
        <title>Multiple recent horizontal transfers of a large genomic region in cheese making fungi.</title>
        <authorList>
            <person name="Cheeseman K."/>
            <person name="Ropars J."/>
            <person name="Renault P."/>
            <person name="Dupont J."/>
            <person name="Gouzy J."/>
            <person name="Branca A."/>
            <person name="Abraham A.L."/>
            <person name="Ceppi M."/>
            <person name="Conseiller E."/>
            <person name="Debuchy R."/>
            <person name="Malagnac F."/>
            <person name="Goarin A."/>
            <person name="Silar P."/>
            <person name="Lacoste S."/>
            <person name="Sallet E."/>
            <person name="Bensimon A."/>
            <person name="Giraud T."/>
            <person name="Brygoo Y."/>
        </authorList>
    </citation>
    <scope>NUCLEOTIDE SEQUENCE [LARGE SCALE GENOMIC DNA]</scope>
    <source>
        <strain evidence="2">FM 013</strain>
    </source>
</reference>
<sequence length="166" mass="18040">MPTTTKNQQIVHADTIRMGKWTDFDGVEADKLGTCSVTAIVNDEGFLLSNTSSDGFREIPAAEQLCALYNGNKTLFGNKPVDVWIVYEQENVIKGRGIRGVMRKIGPASVFEQVYNGESFMNRPSEEGARFCLMFGGGSVVATMSRQDRGGHPIPLSGDGTTVVCQ</sequence>
<organism evidence="1 2">
    <name type="scientific">Penicillium camemberti (strain FM 013)</name>
    <dbReference type="NCBI Taxonomy" id="1429867"/>
    <lineage>
        <taxon>Eukaryota</taxon>
        <taxon>Fungi</taxon>
        <taxon>Dikarya</taxon>
        <taxon>Ascomycota</taxon>
        <taxon>Pezizomycotina</taxon>
        <taxon>Eurotiomycetes</taxon>
        <taxon>Eurotiomycetidae</taxon>
        <taxon>Eurotiales</taxon>
        <taxon>Aspergillaceae</taxon>
        <taxon>Penicillium</taxon>
    </lineage>
</organism>
<keyword evidence="2" id="KW-1185">Reference proteome</keyword>
<dbReference type="Proteomes" id="UP000053732">
    <property type="component" value="Unassembled WGS sequence"/>
</dbReference>
<proteinExistence type="predicted"/>
<dbReference type="AlphaFoldDB" id="A0A0G4PJ55"/>
<name>A0A0G4PJ55_PENC3</name>
<protein>
    <submittedName>
        <fullName evidence="1">Str. FM013</fullName>
    </submittedName>
</protein>
<evidence type="ECO:0000313" key="1">
    <source>
        <dbReference type="EMBL" id="CRL26427.1"/>
    </source>
</evidence>
<accession>A0A0G4PJ55</accession>
<evidence type="ECO:0000313" key="2">
    <source>
        <dbReference type="Proteomes" id="UP000053732"/>
    </source>
</evidence>